<dbReference type="Proteomes" id="UP000789524">
    <property type="component" value="Unassembled WGS sequence"/>
</dbReference>
<proteinExistence type="predicted"/>
<evidence type="ECO:0000313" key="3">
    <source>
        <dbReference type="Proteomes" id="UP000789524"/>
    </source>
</evidence>
<protein>
    <submittedName>
        <fullName evidence="2">(African queen) hypothetical protein</fullName>
    </submittedName>
</protein>
<feature type="region of interest" description="Disordered" evidence="1">
    <location>
        <begin position="22"/>
        <end position="54"/>
    </location>
</feature>
<evidence type="ECO:0000313" key="2">
    <source>
        <dbReference type="EMBL" id="CAG9565773.1"/>
    </source>
</evidence>
<sequence>MIIWSRQDVGSADAVTIHSERTRRAASDTLGGAVDDARQQPTTEPRACPESKPIGVENNQQYFISGMQSQIQTYKRRVHTLHYTTAVDQHT</sequence>
<dbReference type="AlphaFoldDB" id="A0A8J2QP67"/>
<dbReference type="EMBL" id="CAKASE010000054">
    <property type="protein sequence ID" value="CAG9565773.1"/>
    <property type="molecule type" value="Genomic_DNA"/>
</dbReference>
<gene>
    <name evidence="2" type="ORF">DCHRY22_LOCUS6549</name>
</gene>
<dbReference type="OrthoDB" id="441329at2759"/>
<keyword evidence="3" id="KW-1185">Reference proteome</keyword>
<name>A0A8J2QP67_9NEOP</name>
<evidence type="ECO:0000256" key="1">
    <source>
        <dbReference type="SAM" id="MobiDB-lite"/>
    </source>
</evidence>
<organism evidence="2 3">
    <name type="scientific">Danaus chrysippus</name>
    <name type="common">African queen</name>
    <dbReference type="NCBI Taxonomy" id="151541"/>
    <lineage>
        <taxon>Eukaryota</taxon>
        <taxon>Metazoa</taxon>
        <taxon>Ecdysozoa</taxon>
        <taxon>Arthropoda</taxon>
        <taxon>Hexapoda</taxon>
        <taxon>Insecta</taxon>
        <taxon>Pterygota</taxon>
        <taxon>Neoptera</taxon>
        <taxon>Endopterygota</taxon>
        <taxon>Lepidoptera</taxon>
        <taxon>Glossata</taxon>
        <taxon>Ditrysia</taxon>
        <taxon>Papilionoidea</taxon>
        <taxon>Nymphalidae</taxon>
        <taxon>Danainae</taxon>
        <taxon>Danaini</taxon>
        <taxon>Danaina</taxon>
        <taxon>Danaus</taxon>
        <taxon>Anosia</taxon>
    </lineage>
</organism>
<accession>A0A8J2QP67</accession>
<comment type="caution">
    <text evidence="2">The sequence shown here is derived from an EMBL/GenBank/DDBJ whole genome shotgun (WGS) entry which is preliminary data.</text>
</comment>
<reference evidence="2" key="1">
    <citation type="submission" date="2021-09" db="EMBL/GenBank/DDBJ databases">
        <authorList>
            <person name="Martin H S."/>
        </authorList>
    </citation>
    <scope>NUCLEOTIDE SEQUENCE</scope>
</reference>